<dbReference type="OrthoDB" id="9992747at2759"/>
<organism evidence="11 12">
    <name type="scientific">Hanseniaspora osmophila</name>
    <dbReference type="NCBI Taxonomy" id="56408"/>
    <lineage>
        <taxon>Eukaryota</taxon>
        <taxon>Fungi</taxon>
        <taxon>Dikarya</taxon>
        <taxon>Ascomycota</taxon>
        <taxon>Saccharomycotina</taxon>
        <taxon>Saccharomycetes</taxon>
        <taxon>Saccharomycodales</taxon>
        <taxon>Saccharomycodaceae</taxon>
        <taxon>Hanseniaspora</taxon>
    </lineage>
</organism>
<dbReference type="InParanoid" id="A0A1E5R8M7"/>
<evidence type="ECO:0000256" key="5">
    <source>
        <dbReference type="ARBA" id="ARBA00022723"/>
    </source>
</evidence>
<dbReference type="EC" id="3.5.3.1" evidence="2 10"/>
<name>A0A1E5R8M7_9ASCO</name>
<keyword evidence="6 10" id="KW-0378">Hydrolase</keyword>
<dbReference type="STRING" id="56408.A0A1E5R8M7"/>
<dbReference type="InterPro" id="IPR023696">
    <property type="entry name" value="Ureohydrolase_dom_sf"/>
</dbReference>
<dbReference type="PROSITE" id="PS51409">
    <property type="entry name" value="ARGINASE_2"/>
    <property type="match status" value="1"/>
</dbReference>
<dbReference type="InterPro" id="IPR006035">
    <property type="entry name" value="Ureohydrolase"/>
</dbReference>
<dbReference type="Gene3D" id="3.40.800.10">
    <property type="entry name" value="Ureohydrolase domain"/>
    <property type="match status" value="1"/>
</dbReference>
<dbReference type="GO" id="GO:0030145">
    <property type="term" value="F:manganese ion binding"/>
    <property type="evidence" value="ECO:0007669"/>
    <property type="project" value="TreeGrafter"/>
</dbReference>
<evidence type="ECO:0000313" key="11">
    <source>
        <dbReference type="EMBL" id="OEJ82883.1"/>
    </source>
</evidence>
<dbReference type="CDD" id="cd09989">
    <property type="entry name" value="Arginase"/>
    <property type="match status" value="1"/>
</dbReference>
<keyword evidence="5 10" id="KW-0479">Metal-binding</keyword>
<evidence type="ECO:0000256" key="10">
    <source>
        <dbReference type="RuleBase" id="RU361159"/>
    </source>
</evidence>
<comment type="caution">
    <text evidence="11">The sequence shown here is derived from an EMBL/GenBank/DDBJ whole genome shotgun (WGS) entry which is preliminary data.</text>
</comment>
<dbReference type="NCBIfam" id="TIGR01229">
    <property type="entry name" value="rocF_arginase"/>
    <property type="match status" value="1"/>
</dbReference>
<proteinExistence type="inferred from homology"/>
<dbReference type="FunFam" id="3.40.800.10:FF:000012">
    <property type="entry name" value="Arginase"/>
    <property type="match status" value="1"/>
</dbReference>
<evidence type="ECO:0000256" key="1">
    <source>
        <dbReference type="ARBA" id="ARBA00005098"/>
    </source>
</evidence>
<dbReference type="GO" id="GO:0004053">
    <property type="term" value="F:arginase activity"/>
    <property type="evidence" value="ECO:0007669"/>
    <property type="project" value="UniProtKB-EC"/>
</dbReference>
<comment type="pathway">
    <text evidence="1">Nitrogen metabolism; urea cycle; L-ornithine and urea from L-arginine: step 1/1.</text>
</comment>
<dbReference type="Proteomes" id="UP000095728">
    <property type="component" value="Unassembled WGS sequence"/>
</dbReference>
<evidence type="ECO:0000256" key="6">
    <source>
        <dbReference type="ARBA" id="ARBA00022801"/>
    </source>
</evidence>
<dbReference type="Pfam" id="PF00491">
    <property type="entry name" value="Arginase"/>
    <property type="match status" value="1"/>
</dbReference>
<gene>
    <name evidence="11" type="ORF">AWRI3579_g3347</name>
</gene>
<evidence type="ECO:0000256" key="4">
    <source>
        <dbReference type="ARBA" id="ARBA00022503"/>
    </source>
</evidence>
<dbReference type="SUPFAM" id="SSF52768">
    <property type="entry name" value="Arginase/deacetylase"/>
    <property type="match status" value="1"/>
</dbReference>
<dbReference type="GO" id="GO:0006525">
    <property type="term" value="P:arginine metabolic process"/>
    <property type="evidence" value="ECO:0007669"/>
    <property type="project" value="UniProtKB-KW"/>
</dbReference>
<dbReference type="EMBL" id="LPNM01000009">
    <property type="protein sequence ID" value="OEJ82883.1"/>
    <property type="molecule type" value="Genomic_DNA"/>
</dbReference>
<reference evidence="12" key="1">
    <citation type="journal article" date="2016" name="Genome Announc.">
        <title>Genome sequences of three species of Hanseniaspora isolated from spontaneous wine fermentations.</title>
        <authorList>
            <person name="Sternes P.R."/>
            <person name="Lee D."/>
            <person name="Kutyna D.R."/>
            <person name="Borneman A.R."/>
        </authorList>
    </citation>
    <scope>NUCLEOTIDE SEQUENCE [LARGE SCALE GENOMIC DNA]</scope>
    <source>
        <strain evidence="12">AWRI3579</strain>
    </source>
</reference>
<dbReference type="AlphaFoldDB" id="A0A1E5R8M7"/>
<comment type="similarity">
    <text evidence="9 10">Belongs to the arginase family.</text>
</comment>
<dbReference type="PANTHER" id="PTHR43782">
    <property type="entry name" value="ARGINASE"/>
    <property type="match status" value="1"/>
</dbReference>
<keyword evidence="4 10" id="KW-0056">Arginine metabolism</keyword>
<dbReference type="GO" id="GO:0005634">
    <property type="term" value="C:nucleus"/>
    <property type="evidence" value="ECO:0007669"/>
    <property type="project" value="TreeGrafter"/>
</dbReference>
<evidence type="ECO:0000256" key="8">
    <source>
        <dbReference type="ARBA" id="ARBA00047391"/>
    </source>
</evidence>
<evidence type="ECO:0000256" key="7">
    <source>
        <dbReference type="ARBA" id="ARBA00023211"/>
    </source>
</evidence>
<comment type="cofactor">
    <cofactor evidence="10">
        <name>Mn(2+)</name>
        <dbReference type="ChEBI" id="CHEBI:29035"/>
    </cofactor>
    <text evidence="10">Binds 2 manganese ions per subunit.</text>
</comment>
<sequence length="323" mass="35464">MATAQPHYKHLKEKSVSIVLAPFSGGQGKGGVENGPDYMLKHGLEKQLQELGWKTSIKEPLKDTNYEELKQTATEKSATSKTKRGDLVGEATKKIYNTCKNEIGDDFQLTIGGDHSIAMGSIAGLLQRYPDAGIIWIDAHADINTVTTTESGNLHGCPVSFLMGLDKENYPPELQWIPNQVLKTDKICYIGLRDVDAGEKKILQENNIKAFSMYHVDRFGINSVVEMAIDHVSKGNKDCPLMISYDVDALEPSYVKCTGTMVKNGLTLREGFFICERIAETGNLVALDVVEVNPELGTNDMDILDTIMAGCAVVRCTMGETLL</sequence>
<dbReference type="PANTHER" id="PTHR43782:SF3">
    <property type="entry name" value="ARGINASE"/>
    <property type="match status" value="1"/>
</dbReference>
<accession>A0A1E5R8M7</accession>
<evidence type="ECO:0000256" key="3">
    <source>
        <dbReference type="ARBA" id="ARBA00018123"/>
    </source>
</evidence>
<protein>
    <recommendedName>
        <fullName evidence="3 10">Arginase</fullName>
        <ecNumber evidence="2 10">3.5.3.1</ecNumber>
    </recommendedName>
</protein>
<evidence type="ECO:0000313" key="12">
    <source>
        <dbReference type="Proteomes" id="UP000095728"/>
    </source>
</evidence>
<comment type="catalytic activity">
    <reaction evidence="8 10">
        <text>L-arginine + H2O = urea + L-ornithine</text>
        <dbReference type="Rhea" id="RHEA:20569"/>
        <dbReference type="ChEBI" id="CHEBI:15377"/>
        <dbReference type="ChEBI" id="CHEBI:16199"/>
        <dbReference type="ChEBI" id="CHEBI:32682"/>
        <dbReference type="ChEBI" id="CHEBI:46911"/>
        <dbReference type="EC" id="3.5.3.1"/>
    </reaction>
</comment>
<dbReference type="GO" id="GO:0005829">
    <property type="term" value="C:cytosol"/>
    <property type="evidence" value="ECO:0007669"/>
    <property type="project" value="TreeGrafter"/>
</dbReference>
<keyword evidence="12" id="KW-1185">Reference proteome</keyword>
<dbReference type="InterPro" id="IPR014033">
    <property type="entry name" value="Arginase"/>
</dbReference>
<keyword evidence="7 10" id="KW-0464">Manganese</keyword>
<evidence type="ECO:0000256" key="2">
    <source>
        <dbReference type="ARBA" id="ARBA00012168"/>
    </source>
</evidence>
<dbReference type="FunCoup" id="A0A1E5R8M7">
    <property type="interactions" value="1331"/>
</dbReference>
<evidence type="ECO:0000256" key="9">
    <source>
        <dbReference type="PROSITE-ProRule" id="PRU00742"/>
    </source>
</evidence>
<dbReference type="PRINTS" id="PR00116">
    <property type="entry name" value="ARGINASE"/>
</dbReference>